<evidence type="ECO:0000313" key="2">
    <source>
        <dbReference type="EMBL" id="GFO37804.1"/>
    </source>
</evidence>
<protein>
    <submittedName>
        <fullName evidence="2">Uncharacterized protein</fullName>
    </submittedName>
</protein>
<comment type="caution">
    <text evidence="2">The sequence shown here is derived from an EMBL/GenBank/DDBJ whole genome shotgun (WGS) entry which is preliminary data.</text>
</comment>
<keyword evidence="3" id="KW-1185">Reference proteome</keyword>
<evidence type="ECO:0000256" key="1">
    <source>
        <dbReference type="SAM" id="MobiDB-lite"/>
    </source>
</evidence>
<organism evidence="2 3">
    <name type="scientific">Plakobranchus ocellatus</name>
    <dbReference type="NCBI Taxonomy" id="259542"/>
    <lineage>
        <taxon>Eukaryota</taxon>
        <taxon>Metazoa</taxon>
        <taxon>Spiralia</taxon>
        <taxon>Lophotrochozoa</taxon>
        <taxon>Mollusca</taxon>
        <taxon>Gastropoda</taxon>
        <taxon>Heterobranchia</taxon>
        <taxon>Euthyneura</taxon>
        <taxon>Panpulmonata</taxon>
        <taxon>Sacoglossa</taxon>
        <taxon>Placobranchoidea</taxon>
        <taxon>Plakobranchidae</taxon>
        <taxon>Plakobranchus</taxon>
    </lineage>
</organism>
<dbReference type="Proteomes" id="UP000735302">
    <property type="component" value="Unassembled WGS sequence"/>
</dbReference>
<name>A0AAV4D140_9GAST</name>
<accession>A0AAV4D140</accession>
<feature type="region of interest" description="Disordered" evidence="1">
    <location>
        <begin position="1"/>
        <end position="26"/>
    </location>
</feature>
<sequence>MADRNEDFVNVGDNESGEVVDSEERDREMEEVTFHDLQPVALIGQDEFDAESDTLGEEEANIEEYNLAPDVGHKKREQSGDLHLCPLAKLKKKKNIVKIPKNMILFTDS</sequence>
<proteinExistence type="predicted"/>
<gene>
    <name evidence="2" type="ORF">PoB_006430900</name>
</gene>
<dbReference type="EMBL" id="BLXT01007308">
    <property type="protein sequence ID" value="GFO37804.1"/>
    <property type="molecule type" value="Genomic_DNA"/>
</dbReference>
<reference evidence="2 3" key="1">
    <citation type="journal article" date="2021" name="Elife">
        <title>Chloroplast acquisition without the gene transfer in kleptoplastic sea slugs, Plakobranchus ocellatus.</title>
        <authorList>
            <person name="Maeda T."/>
            <person name="Takahashi S."/>
            <person name="Yoshida T."/>
            <person name="Shimamura S."/>
            <person name="Takaki Y."/>
            <person name="Nagai Y."/>
            <person name="Toyoda A."/>
            <person name="Suzuki Y."/>
            <person name="Arimoto A."/>
            <person name="Ishii H."/>
            <person name="Satoh N."/>
            <person name="Nishiyama T."/>
            <person name="Hasebe M."/>
            <person name="Maruyama T."/>
            <person name="Minagawa J."/>
            <person name="Obokata J."/>
            <person name="Shigenobu S."/>
        </authorList>
    </citation>
    <scope>NUCLEOTIDE SEQUENCE [LARGE SCALE GENOMIC DNA]</scope>
</reference>
<evidence type="ECO:0000313" key="3">
    <source>
        <dbReference type="Proteomes" id="UP000735302"/>
    </source>
</evidence>
<dbReference type="AlphaFoldDB" id="A0AAV4D140"/>